<dbReference type="AlphaFoldDB" id="A0A8H3FN75"/>
<dbReference type="Proteomes" id="UP000664203">
    <property type="component" value="Unassembled WGS sequence"/>
</dbReference>
<feature type="region of interest" description="Disordered" evidence="1">
    <location>
        <begin position="52"/>
        <end position="79"/>
    </location>
</feature>
<gene>
    <name evidence="2" type="ORF">ALECFALPRED_004255</name>
</gene>
<dbReference type="EMBL" id="CAJPDR010000262">
    <property type="protein sequence ID" value="CAF9929126.1"/>
    <property type="molecule type" value="Genomic_DNA"/>
</dbReference>
<evidence type="ECO:0000313" key="3">
    <source>
        <dbReference type="Proteomes" id="UP000664203"/>
    </source>
</evidence>
<feature type="region of interest" description="Disordered" evidence="1">
    <location>
        <begin position="1"/>
        <end position="20"/>
    </location>
</feature>
<organism evidence="2 3">
    <name type="scientific">Alectoria fallacina</name>
    <dbReference type="NCBI Taxonomy" id="1903189"/>
    <lineage>
        <taxon>Eukaryota</taxon>
        <taxon>Fungi</taxon>
        <taxon>Dikarya</taxon>
        <taxon>Ascomycota</taxon>
        <taxon>Pezizomycotina</taxon>
        <taxon>Lecanoromycetes</taxon>
        <taxon>OSLEUM clade</taxon>
        <taxon>Lecanoromycetidae</taxon>
        <taxon>Lecanorales</taxon>
        <taxon>Lecanorineae</taxon>
        <taxon>Parmeliaceae</taxon>
        <taxon>Alectoria</taxon>
    </lineage>
</organism>
<feature type="region of interest" description="Disordered" evidence="1">
    <location>
        <begin position="178"/>
        <end position="209"/>
    </location>
</feature>
<sequence length="358" mass="39540">MGPNSYLNSSNRCNRDEDFTQNPQALSSMTVSVRLAITPIVHGDRFYEGCKEQRRQTSGATTAGPGESASGQMRDDYQSGDVETKIVGEWVESDKLKLEICLQLRVKDSEEPETPIDQWAYEVTDSDDQMDACYPGSTVELKQSIDGGIVYKERVVANGGTSYEATSVLHVRARVGVKPRRNGKSKAEAPSEPAVEIPKRGRDPLQQRKGPVFPAETIRPIEDTLIKARTATVQAQQQQQPRVQREMMTRGRAAVYQARLAAVSGPPKSPRKKYQAEIKSAAGLTPAIITRKGVIKSRDFSKASAFSGRSRHVRVIAGTISWDKREESDKIKAYMEDVVKPINNSTQGSRDLTKAEAL</sequence>
<name>A0A8H3FN75_9LECA</name>
<keyword evidence="3" id="KW-1185">Reference proteome</keyword>
<dbReference type="OrthoDB" id="10665303at2759"/>
<comment type="caution">
    <text evidence="2">The sequence shown here is derived from an EMBL/GenBank/DDBJ whole genome shotgun (WGS) entry which is preliminary data.</text>
</comment>
<reference evidence="2" key="1">
    <citation type="submission" date="2021-03" db="EMBL/GenBank/DDBJ databases">
        <authorList>
            <person name="Tagirdzhanova G."/>
        </authorList>
    </citation>
    <scope>NUCLEOTIDE SEQUENCE</scope>
</reference>
<feature type="compositionally biased region" description="Polar residues" evidence="1">
    <location>
        <begin position="1"/>
        <end position="12"/>
    </location>
</feature>
<feature type="compositionally biased region" description="Basic and acidic residues" evidence="1">
    <location>
        <begin position="197"/>
        <end position="206"/>
    </location>
</feature>
<accession>A0A8H3FN75</accession>
<protein>
    <submittedName>
        <fullName evidence="2">Uncharacterized protein</fullName>
    </submittedName>
</protein>
<evidence type="ECO:0000256" key="1">
    <source>
        <dbReference type="SAM" id="MobiDB-lite"/>
    </source>
</evidence>
<evidence type="ECO:0000313" key="2">
    <source>
        <dbReference type="EMBL" id="CAF9929126.1"/>
    </source>
</evidence>
<proteinExistence type="predicted"/>